<dbReference type="AlphaFoldDB" id="A0A6A6PU25"/>
<feature type="compositionally biased region" description="Basic and acidic residues" evidence="5">
    <location>
        <begin position="28"/>
        <end position="37"/>
    </location>
</feature>
<feature type="region of interest" description="Disordered" evidence="5">
    <location>
        <begin position="1"/>
        <end position="147"/>
    </location>
</feature>
<feature type="compositionally biased region" description="Basic and acidic residues" evidence="5">
    <location>
        <begin position="121"/>
        <end position="134"/>
    </location>
</feature>
<evidence type="ECO:0000256" key="4">
    <source>
        <dbReference type="ARBA" id="ARBA00023242"/>
    </source>
</evidence>
<feature type="compositionally biased region" description="Polar residues" evidence="5">
    <location>
        <begin position="329"/>
        <end position="339"/>
    </location>
</feature>
<name>A0A6A6PU25_9PEZI</name>
<dbReference type="PANTHER" id="PTHR13484">
    <property type="entry name" value="FIP1-LIKE 1 PROTEIN"/>
    <property type="match status" value="1"/>
</dbReference>
<sequence length="358" mass="38051">MEEDEDDFYGGAGNGAHGTEGVASPGDDEVKAERMDYSDGNDEEEEEDSDDDVQFTLEKPPDAPKTESTPTTRTTRQQAASQERISSTDPRQSRSTPPVKSEQRAPSTSTPAPPTSIKGILNHDGKEGKDFPEHRHSKVDVTATPTWPATGKPITELDLDADIAESSRLWRLPGTDQTDFFNYGFDEYTWAQYCLRQQSMSDAISDQKQQDAQMKAMFGGGGANGNAAGPNAGMPPGMPPMPGMPSPDEFFQQMMASGMNPGDQNQFMQMMMGGGMPGMPGAPSGPSNQQGGGFGGNTASPQPPMGQGFQPPSGPGGMQGDQGFGGNTDGYSAQQLAIMQQQQGGGGRGRGRRGRGYY</sequence>
<dbReference type="GO" id="GO:0006397">
    <property type="term" value="P:mRNA processing"/>
    <property type="evidence" value="ECO:0007669"/>
    <property type="project" value="UniProtKB-KW"/>
</dbReference>
<evidence type="ECO:0000313" key="7">
    <source>
        <dbReference type="EMBL" id="KAF2483191.1"/>
    </source>
</evidence>
<gene>
    <name evidence="7" type="ORF">BDY17DRAFT_323945</name>
</gene>
<protein>
    <recommendedName>
        <fullName evidence="6">Pre-mRNA polyadenylation factor Fip1 domain-containing protein</fullName>
    </recommendedName>
</protein>
<feature type="compositionally biased region" description="Basic residues" evidence="5">
    <location>
        <begin position="349"/>
        <end position="358"/>
    </location>
</feature>
<evidence type="ECO:0000256" key="2">
    <source>
        <dbReference type="ARBA" id="ARBA00007459"/>
    </source>
</evidence>
<dbReference type="OrthoDB" id="1917198at2759"/>
<dbReference type="InterPro" id="IPR051187">
    <property type="entry name" value="Pre-mRNA_3'-end_processing_reg"/>
</dbReference>
<comment type="subcellular location">
    <subcellularLocation>
        <location evidence="1">Nucleus</location>
    </subcellularLocation>
</comment>
<feature type="compositionally biased region" description="Gly residues" evidence="5">
    <location>
        <begin position="315"/>
        <end position="328"/>
    </location>
</feature>
<feature type="domain" description="Pre-mRNA polyadenylation factor Fip1" evidence="6">
    <location>
        <begin position="158"/>
        <end position="200"/>
    </location>
</feature>
<reference evidence="7" key="1">
    <citation type="journal article" date="2020" name="Stud. Mycol.">
        <title>101 Dothideomycetes genomes: a test case for predicting lifestyles and emergence of pathogens.</title>
        <authorList>
            <person name="Haridas S."/>
            <person name="Albert R."/>
            <person name="Binder M."/>
            <person name="Bloem J."/>
            <person name="Labutti K."/>
            <person name="Salamov A."/>
            <person name="Andreopoulos B."/>
            <person name="Baker S."/>
            <person name="Barry K."/>
            <person name="Bills G."/>
            <person name="Bluhm B."/>
            <person name="Cannon C."/>
            <person name="Castanera R."/>
            <person name="Culley D."/>
            <person name="Daum C."/>
            <person name="Ezra D."/>
            <person name="Gonzalez J."/>
            <person name="Henrissat B."/>
            <person name="Kuo A."/>
            <person name="Liang C."/>
            <person name="Lipzen A."/>
            <person name="Lutzoni F."/>
            <person name="Magnuson J."/>
            <person name="Mondo S."/>
            <person name="Nolan M."/>
            <person name="Ohm R."/>
            <person name="Pangilinan J."/>
            <person name="Park H.-J."/>
            <person name="Ramirez L."/>
            <person name="Alfaro M."/>
            <person name="Sun H."/>
            <person name="Tritt A."/>
            <person name="Yoshinaga Y."/>
            <person name="Zwiers L.-H."/>
            <person name="Turgeon B."/>
            <person name="Goodwin S."/>
            <person name="Spatafora J."/>
            <person name="Crous P."/>
            <person name="Grigoriev I."/>
        </authorList>
    </citation>
    <scope>NUCLEOTIDE SEQUENCE</scope>
    <source>
        <strain evidence="7">CBS 113389</strain>
    </source>
</reference>
<feature type="compositionally biased region" description="Polar residues" evidence="5">
    <location>
        <begin position="85"/>
        <end position="98"/>
    </location>
</feature>
<evidence type="ECO:0000256" key="5">
    <source>
        <dbReference type="SAM" id="MobiDB-lite"/>
    </source>
</evidence>
<feature type="compositionally biased region" description="Low complexity" evidence="5">
    <location>
        <begin position="279"/>
        <end position="289"/>
    </location>
</feature>
<organism evidence="7 8">
    <name type="scientific">Neohortaea acidophila</name>
    <dbReference type="NCBI Taxonomy" id="245834"/>
    <lineage>
        <taxon>Eukaryota</taxon>
        <taxon>Fungi</taxon>
        <taxon>Dikarya</taxon>
        <taxon>Ascomycota</taxon>
        <taxon>Pezizomycotina</taxon>
        <taxon>Dothideomycetes</taxon>
        <taxon>Dothideomycetidae</taxon>
        <taxon>Mycosphaerellales</taxon>
        <taxon>Teratosphaeriaceae</taxon>
        <taxon>Neohortaea</taxon>
    </lineage>
</organism>
<evidence type="ECO:0000256" key="3">
    <source>
        <dbReference type="ARBA" id="ARBA00022664"/>
    </source>
</evidence>
<evidence type="ECO:0000259" key="6">
    <source>
        <dbReference type="Pfam" id="PF05182"/>
    </source>
</evidence>
<dbReference type="RefSeq" id="XP_033589761.1">
    <property type="nucleotide sequence ID" value="XM_033737105.1"/>
</dbReference>
<dbReference type="PANTHER" id="PTHR13484:SF0">
    <property type="entry name" value="PRE-MRNA 3'-END-PROCESSING FACTOR FIP1"/>
    <property type="match status" value="1"/>
</dbReference>
<feature type="compositionally biased region" description="Low complexity" evidence="5">
    <location>
        <begin position="66"/>
        <end position="84"/>
    </location>
</feature>
<keyword evidence="4" id="KW-0539">Nucleus</keyword>
<dbReference type="InterPro" id="IPR007854">
    <property type="entry name" value="Fip1_dom"/>
</dbReference>
<dbReference type="Pfam" id="PF05182">
    <property type="entry name" value="Fip1"/>
    <property type="match status" value="1"/>
</dbReference>
<comment type="similarity">
    <text evidence="2">Belongs to the FIP1 family.</text>
</comment>
<keyword evidence="3" id="KW-0507">mRNA processing</keyword>
<evidence type="ECO:0000256" key="1">
    <source>
        <dbReference type="ARBA" id="ARBA00004123"/>
    </source>
</evidence>
<dbReference type="EMBL" id="MU001635">
    <property type="protein sequence ID" value="KAF2483191.1"/>
    <property type="molecule type" value="Genomic_DNA"/>
</dbReference>
<dbReference type="GeneID" id="54478107"/>
<evidence type="ECO:0000313" key="8">
    <source>
        <dbReference type="Proteomes" id="UP000799767"/>
    </source>
</evidence>
<accession>A0A6A6PU25</accession>
<feature type="region of interest" description="Disordered" evidence="5">
    <location>
        <begin position="274"/>
        <end position="358"/>
    </location>
</feature>
<keyword evidence="8" id="KW-1185">Reference proteome</keyword>
<proteinExistence type="inferred from homology"/>
<feature type="compositionally biased region" description="Acidic residues" evidence="5">
    <location>
        <begin position="39"/>
        <end position="53"/>
    </location>
</feature>
<dbReference type="GO" id="GO:0005847">
    <property type="term" value="C:mRNA cleavage and polyadenylation specificity factor complex"/>
    <property type="evidence" value="ECO:0007669"/>
    <property type="project" value="TreeGrafter"/>
</dbReference>
<dbReference type="Proteomes" id="UP000799767">
    <property type="component" value="Unassembled WGS sequence"/>
</dbReference>